<gene>
    <name evidence="10" type="primary">rrtA</name>
    <name evidence="10" type="ORF">J0A66_08120</name>
</gene>
<dbReference type="PANTHER" id="PTHR43066">
    <property type="entry name" value="RHOMBOID-RELATED PROTEIN"/>
    <property type="match status" value="1"/>
</dbReference>
<dbReference type="EMBL" id="JAFKCV010000003">
    <property type="protein sequence ID" value="MBN7825181.1"/>
    <property type="molecule type" value="Genomic_DNA"/>
</dbReference>
<comment type="caution">
    <text evidence="10">The sequence shown here is derived from an EMBL/GenBank/DDBJ whole genome shotgun (WGS) entry which is preliminary data.</text>
</comment>
<feature type="transmembrane region" description="Helical" evidence="8">
    <location>
        <begin position="83"/>
        <end position="103"/>
    </location>
</feature>
<evidence type="ECO:0000256" key="7">
    <source>
        <dbReference type="ARBA" id="ARBA00023136"/>
    </source>
</evidence>
<evidence type="ECO:0000313" key="11">
    <source>
        <dbReference type="Proteomes" id="UP000664654"/>
    </source>
</evidence>
<keyword evidence="6 8" id="KW-1133">Transmembrane helix</keyword>
<keyword evidence="5 10" id="KW-0378">Hydrolase</keyword>
<dbReference type="GO" id="GO:0004252">
    <property type="term" value="F:serine-type endopeptidase activity"/>
    <property type="evidence" value="ECO:0007669"/>
    <property type="project" value="InterPro"/>
</dbReference>
<dbReference type="Proteomes" id="UP000664654">
    <property type="component" value="Unassembled WGS sequence"/>
</dbReference>
<dbReference type="GO" id="GO:0016020">
    <property type="term" value="C:membrane"/>
    <property type="evidence" value="ECO:0007669"/>
    <property type="project" value="UniProtKB-SubCell"/>
</dbReference>
<keyword evidence="11" id="KW-1185">Reference proteome</keyword>
<comment type="similarity">
    <text evidence="2">Belongs to the peptidase S54 family.</text>
</comment>
<keyword evidence="4 8" id="KW-0812">Transmembrane</keyword>
<evidence type="ECO:0000259" key="9">
    <source>
        <dbReference type="Pfam" id="PF01694"/>
    </source>
</evidence>
<evidence type="ECO:0000256" key="4">
    <source>
        <dbReference type="ARBA" id="ARBA00022692"/>
    </source>
</evidence>
<name>A0A939IR66_9ALTE</name>
<evidence type="ECO:0000256" key="5">
    <source>
        <dbReference type="ARBA" id="ARBA00022801"/>
    </source>
</evidence>
<dbReference type="AlphaFoldDB" id="A0A939IR66"/>
<feature type="transmembrane region" description="Helical" evidence="8">
    <location>
        <begin position="109"/>
        <end position="127"/>
    </location>
</feature>
<reference evidence="10" key="1">
    <citation type="submission" date="2021-03" db="EMBL/GenBank/DDBJ databases">
        <title>novel species isolated from a fishpond in China.</title>
        <authorList>
            <person name="Lu H."/>
            <person name="Cai Z."/>
        </authorList>
    </citation>
    <scope>NUCLEOTIDE SEQUENCE</scope>
    <source>
        <strain evidence="10">JCM 30855</strain>
    </source>
</reference>
<dbReference type="SUPFAM" id="SSF144091">
    <property type="entry name" value="Rhomboid-like"/>
    <property type="match status" value="1"/>
</dbReference>
<evidence type="ECO:0000313" key="10">
    <source>
        <dbReference type="EMBL" id="MBN7825181.1"/>
    </source>
</evidence>
<keyword evidence="7 8" id="KW-0472">Membrane</keyword>
<proteinExistence type="inferred from homology"/>
<dbReference type="Pfam" id="PF01694">
    <property type="entry name" value="Rhomboid"/>
    <property type="match status" value="1"/>
</dbReference>
<keyword evidence="3" id="KW-0645">Protease</keyword>
<comment type="subcellular location">
    <subcellularLocation>
        <location evidence="1">Membrane</location>
        <topology evidence="1">Multi-pass membrane protein</topology>
    </subcellularLocation>
</comment>
<dbReference type="InterPro" id="IPR035952">
    <property type="entry name" value="Rhomboid-like_sf"/>
</dbReference>
<dbReference type="GO" id="GO:0006508">
    <property type="term" value="P:proteolysis"/>
    <property type="evidence" value="ECO:0007669"/>
    <property type="project" value="UniProtKB-KW"/>
</dbReference>
<evidence type="ECO:0000256" key="1">
    <source>
        <dbReference type="ARBA" id="ARBA00004141"/>
    </source>
</evidence>
<protein>
    <submittedName>
        <fullName evidence="10">Rhombosortase</fullName>
        <ecNumber evidence="10">3.4.21.-</ecNumber>
    </submittedName>
</protein>
<dbReference type="NCBIfam" id="TIGR03902">
    <property type="entry name" value="rhom_GG_sort"/>
    <property type="match status" value="1"/>
</dbReference>
<dbReference type="InterPro" id="IPR022764">
    <property type="entry name" value="Peptidase_S54_rhomboid_dom"/>
</dbReference>
<dbReference type="EC" id="3.4.21.-" evidence="10"/>
<feature type="domain" description="Peptidase S54 rhomboid" evidence="9">
    <location>
        <begin position="45"/>
        <end position="184"/>
    </location>
</feature>
<accession>A0A939IR66</accession>
<evidence type="ECO:0000256" key="6">
    <source>
        <dbReference type="ARBA" id="ARBA00022989"/>
    </source>
</evidence>
<evidence type="ECO:0000256" key="8">
    <source>
        <dbReference type="SAM" id="Phobius"/>
    </source>
</evidence>
<dbReference type="RefSeq" id="WP_206573279.1">
    <property type="nucleotide sequence ID" value="NZ_JAFKCV010000003.1"/>
</dbReference>
<dbReference type="Gene3D" id="1.20.1540.10">
    <property type="entry name" value="Rhomboid-like"/>
    <property type="match status" value="1"/>
</dbReference>
<evidence type="ECO:0000256" key="3">
    <source>
        <dbReference type="ARBA" id="ARBA00022670"/>
    </source>
</evidence>
<organism evidence="10 11">
    <name type="scientific">Bowmanella dokdonensis</name>
    <dbReference type="NCBI Taxonomy" id="751969"/>
    <lineage>
        <taxon>Bacteria</taxon>
        <taxon>Pseudomonadati</taxon>
        <taxon>Pseudomonadota</taxon>
        <taxon>Gammaproteobacteria</taxon>
        <taxon>Alteromonadales</taxon>
        <taxon>Alteromonadaceae</taxon>
        <taxon>Bowmanella</taxon>
    </lineage>
</organism>
<evidence type="ECO:0000256" key="2">
    <source>
        <dbReference type="ARBA" id="ARBA00009045"/>
    </source>
</evidence>
<sequence length="205" mass="22564">MFNFPLQAKHWAGPLLVLALSLVLFVSEPASSQWLAYDRILIKSHQWWRLLSGNLLHTNANHLLLNGAGLLLLWALHGDYYRPGAYLGLLLGCGLGCGIGLYLFSPEMIWYVGLSGALHGLFVWGGGQDIRLGLRSGWLLMAGVWAKIGYEQWQGPSEEIASLIEASVAVDAHLYGAISGLLILAGQLCRTRFATNKETTYEKEL</sequence>
<dbReference type="PANTHER" id="PTHR43066:SF1">
    <property type="entry name" value="RHOMBOID PROTEIN 2"/>
    <property type="match status" value="1"/>
</dbReference>
<feature type="transmembrane region" description="Helical" evidence="8">
    <location>
        <begin position="56"/>
        <end position="76"/>
    </location>
</feature>
<dbReference type="InterPro" id="IPR023826">
    <property type="entry name" value="Rhom-like_SP_proteobac"/>
</dbReference>